<feature type="domain" description="VWFA" evidence="2">
    <location>
        <begin position="361"/>
        <end position="558"/>
    </location>
</feature>
<dbReference type="AlphaFoldDB" id="A0A4V3D7U4"/>
<evidence type="ECO:0000313" key="4">
    <source>
        <dbReference type="Proteomes" id="UP000295281"/>
    </source>
</evidence>
<dbReference type="Proteomes" id="UP000295281">
    <property type="component" value="Unassembled WGS sequence"/>
</dbReference>
<dbReference type="RefSeq" id="WP_133742543.1">
    <property type="nucleotide sequence ID" value="NZ_SNYN01000016.1"/>
</dbReference>
<name>A0A4V3D7U4_9ACTN</name>
<dbReference type="SUPFAM" id="SSF53300">
    <property type="entry name" value="vWA-like"/>
    <property type="match status" value="1"/>
</dbReference>
<feature type="region of interest" description="Disordered" evidence="1">
    <location>
        <begin position="314"/>
        <end position="340"/>
    </location>
</feature>
<comment type="caution">
    <text evidence="3">The sequence shown here is derived from an EMBL/GenBank/DDBJ whole genome shotgun (WGS) entry which is preliminary data.</text>
</comment>
<sequence>MAIGRHRLPSPVRRTPAAPVGLTAVVVGVLLVTALAVPAGLRALGCGEPRYLRVAASLSIAPVLQRAADEFNDAGHRVEGVCVYAQADEAPPHRIMTELSGGPGIPSGTAPDVWVPESSAWTELARVSETGARTIDTEPHSLASSPVVLAAPEGAEGVPEGTEASWELVLPGGRAPDRPLVMVDPNRGVDGMTAMYAVRRALGTGDEADAAMTAFVRDVQTDTAFGEIQLDGVYPAPTGVDPLVVAPEQAVWRYNNDAPETPLRVLYPSEGTVSLDYPFVATTGDPLIRAAADELYQVLQAPAYREQLRDLGFREPDGTASRTVSDTGGIVGPPPRTHDELTGDALLTSVQDWNRLSMPSRALVLADVSAEMSEELSEGGPDKIDVAVDAARLGLSLFPDNTDLGLWLLSDGFGPSGRDEARQLTSLRAPASSSAVTMRQELQRIADGITVRGGGPRLYDNILAAYDEMQDAYEEDKINSVILLTAGVDGGSSTLSHGDLVAELRNRFDPDRPVTMFVIAFGARAEADRLAEIAAATSGTSYVTDDAGEIGDIFLGSVSRRLCVPDCEG</sequence>
<dbReference type="Gene3D" id="3.40.50.410">
    <property type="entry name" value="von Willebrand factor, type A domain"/>
    <property type="match status" value="1"/>
</dbReference>
<dbReference type="SUPFAM" id="SSF53850">
    <property type="entry name" value="Periplasmic binding protein-like II"/>
    <property type="match status" value="1"/>
</dbReference>
<keyword evidence="4" id="KW-1185">Reference proteome</keyword>
<protein>
    <submittedName>
        <fullName evidence="3">von Willebrand factor type A domain-containing protein</fullName>
    </submittedName>
</protein>
<dbReference type="OrthoDB" id="5621159at2"/>
<dbReference type="PROSITE" id="PS50234">
    <property type="entry name" value="VWFA"/>
    <property type="match status" value="1"/>
</dbReference>
<dbReference type="Pfam" id="PF13531">
    <property type="entry name" value="SBP_bac_11"/>
    <property type="match status" value="1"/>
</dbReference>
<gene>
    <name evidence="3" type="ORF">EV190_11674</name>
</gene>
<organism evidence="3 4">
    <name type="scientific">Actinorugispora endophytica</name>
    <dbReference type="NCBI Taxonomy" id="1605990"/>
    <lineage>
        <taxon>Bacteria</taxon>
        <taxon>Bacillati</taxon>
        <taxon>Actinomycetota</taxon>
        <taxon>Actinomycetes</taxon>
        <taxon>Streptosporangiales</taxon>
        <taxon>Nocardiopsidaceae</taxon>
        <taxon>Actinorugispora</taxon>
    </lineage>
</organism>
<evidence type="ECO:0000259" key="2">
    <source>
        <dbReference type="PROSITE" id="PS50234"/>
    </source>
</evidence>
<evidence type="ECO:0000313" key="3">
    <source>
        <dbReference type="EMBL" id="TDQ49277.1"/>
    </source>
</evidence>
<dbReference type="InterPro" id="IPR036465">
    <property type="entry name" value="vWFA_dom_sf"/>
</dbReference>
<dbReference type="EMBL" id="SNYN01000016">
    <property type="protein sequence ID" value="TDQ49277.1"/>
    <property type="molecule type" value="Genomic_DNA"/>
</dbReference>
<evidence type="ECO:0000256" key="1">
    <source>
        <dbReference type="SAM" id="MobiDB-lite"/>
    </source>
</evidence>
<accession>A0A4V3D7U4</accession>
<reference evidence="3 4" key="1">
    <citation type="submission" date="2019-03" db="EMBL/GenBank/DDBJ databases">
        <title>Genomic Encyclopedia of Type Strains, Phase IV (KMG-IV): sequencing the most valuable type-strain genomes for metagenomic binning, comparative biology and taxonomic classification.</title>
        <authorList>
            <person name="Goeker M."/>
        </authorList>
    </citation>
    <scope>NUCLEOTIDE SEQUENCE [LARGE SCALE GENOMIC DNA]</scope>
    <source>
        <strain evidence="3 4">DSM 46770</strain>
    </source>
</reference>
<dbReference type="SMART" id="SM00327">
    <property type="entry name" value="VWA"/>
    <property type="match status" value="1"/>
</dbReference>
<dbReference type="InterPro" id="IPR002035">
    <property type="entry name" value="VWF_A"/>
</dbReference>
<proteinExistence type="predicted"/>